<comment type="caution">
    <text evidence="2">The sequence shown here is derived from an EMBL/GenBank/DDBJ whole genome shotgun (WGS) entry which is preliminary data.</text>
</comment>
<dbReference type="EMBL" id="REGN01003506">
    <property type="protein sequence ID" value="RNA22250.1"/>
    <property type="molecule type" value="Genomic_DNA"/>
</dbReference>
<dbReference type="AlphaFoldDB" id="A0A3M7RFG0"/>
<protein>
    <submittedName>
        <fullName evidence="2">Uncharacterized protein</fullName>
    </submittedName>
</protein>
<keyword evidence="3" id="KW-1185">Reference proteome</keyword>
<organism evidence="2 3">
    <name type="scientific">Brachionus plicatilis</name>
    <name type="common">Marine rotifer</name>
    <name type="synonym">Brachionus muelleri</name>
    <dbReference type="NCBI Taxonomy" id="10195"/>
    <lineage>
        <taxon>Eukaryota</taxon>
        <taxon>Metazoa</taxon>
        <taxon>Spiralia</taxon>
        <taxon>Gnathifera</taxon>
        <taxon>Rotifera</taxon>
        <taxon>Eurotatoria</taxon>
        <taxon>Monogononta</taxon>
        <taxon>Pseudotrocha</taxon>
        <taxon>Ploima</taxon>
        <taxon>Brachionidae</taxon>
        <taxon>Brachionus</taxon>
    </lineage>
</organism>
<name>A0A3M7RFG0_BRAPC</name>
<gene>
    <name evidence="2" type="ORF">BpHYR1_011427</name>
</gene>
<keyword evidence="1" id="KW-0812">Transmembrane</keyword>
<dbReference type="Proteomes" id="UP000276133">
    <property type="component" value="Unassembled WGS sequence"/>
</dbReference>
<proteinExistence type="predicted"/>
<keyword evidence="1" id="KW-1133">Transmembrane helix</keyword>
<accession>A0A3M7RFG0</accession>
<evidence type="ECO:0000313" key="2">
    <source>
        <dbReference type="EMBL" id="RNA22250.1"/>
    </source>
</evidence>
<reference evidence="2 3" key="1">
    <citation type="journal article" date="2018" name="Sci. Rep.">
        <title>Genomic signatures of local adaptation to the degree of environmental predictability in rotifers.</title>
        <authorList>
            <person name="Franch-Gras L."/>
            <person name="Hahn C."/>
            <person name="Garcia-Roger E.M."/>
            <person name="Carmona M.J."/>
            <person name="Serra M."/>
            <person name="Gomez A."/>
        </authorList>
    </citation>
    <scope>NUCLEOTIDE SEQUENCE [LARGE SCALE GENOMIC DNA]</scope>
    <source>
        <strain evidence="2">HYR1</strain>
    </source>
</reference>
<sequence length="99" mass="11268">MSKFSKNLVISVGIYTNLASEVYQNGFELISKLLQHNRTQNNVENNIATARLACGGGLQGEYSDYIFIPNLLLYSYIICLPYNFYEVFACFFVIQSPYS</sequence>
<evidence type="ECO:0000313" key="3">
    <source>
        <dbReference type="Proteomes" id="UP000276133"/>
    </source>
</evidence>
<keyword evidence="1" id="KW-0472">Membrane</keyword>
<evidence type="ECO:0000256" key="1">
    <source>
        <dbReference type="SAM" id="Phobius"/>
    </source>
</evidence>
<feature type="transmembrane region" description="Helical" evidence="1">
    <location>
        <begin position="73"/>
        <end position="94"/>
    </location>
</feature>